<feature type="compositionally biased region" description="Low complexity" evidence="1">
    <location>
        <begin position="145"/>
        <end position="156"/>
    </location>
</feature>
<evidence type="ECO:0000313" key="3">
    <source>
        <dbReference type="Proteomes" id="UP000324222"/>
    </source>
</evidence>
<organism evidence="2 3">
    <name type="scientific">Portunus trituberculatus</name>
    <name type="common">Swimming crab</name>
    <name type="synonym">Neptunus trituberculatus</name>
    <dbReference type="NCBI Taxonomy" id="210409"/>
    <lineage>
        <taxon>Eukaryota</taxon>
        <taxon>Metazoa</taxon>
        <taxon>Ecdysozoa</taxon>
        <taxon>Arthropoda</taxon>
        <taxon>Crustacea</taxon>
        <taxon>Multicrustacea</taxon>
        <taxon>Malacostraca</taxon>
        <taxon>Eumalacostraca</taxon>
        <taxon>Eucarida</taxon>
        <taxon>Decapoda</taxon>
        <taxon>Pleocyemata</taxon>
        <taxon>Brachyura</taxon>
        <taxon>Eubrachyura</taxon>
        <taxon>Portunoidea</taxon>
        <taxon>Portunidae</taxon>
        <taxon>Portuninae</taxon>
        <taxon>Portunus</taxon>
    </lineage>
</organism>
<feature type="compositionally biased region" description="Basic and acidic residues" evidence="1">
    <location>
        <begin position="19"/>
        <end position="36"/>
    </location>
</feature>
<dbReference type="AlphaFoldDB" id="A0A5B7CP50"/>
<feature type="region of interest" description="Disordered" evidence="1">
    <location>
        <begin position="17"/>
        <end position="58"/>
    </location>
</feature>
<protein>
    <submittedName>
        <fullName evidence="2">Uncharacterized protein</fullName>
    </submittedName>
</protein>
<accession>A0A5B7CP50</accession>
<evidence type="ECO:0000313" key="2">
    <source>
        <dbReference type="EMBL" id="MPC10965.1"/>
    </source>
</evidence>
<feature type="compositionally biased region" description="Basic and acidic residues" evidence="1">
    <location>
        <begin position="157"/>
        <end position="166"/>
    </location>
</feature>
<reference evidence="2 3" key="1">
    <citation type="submission" date="2019-05" db="EMBL/GenBank/DDBJ databases">
        <title>Another draft genome of Portunus trituberculatus and its Hox gene families provides insights of decapod evolution.</title>
        <authorList>
            <person name="Jeong J.-H."/>
            <person name="Song I."/>
            <person name="Kim S."/>
            <person name="Choi T."/>
            <person name="Kim D."/>
            <person name="Ryu S."/>
            <person name="Kim W."/>
        </authorList>
    </citation>
    <scope>NUCLEOTIDE SEQUENCE [LARGE SCALE GENOMIC DNA]</scope>
    <source>
        <tissue evidence="2">Muscle</tissue>
    </source>
</reference>
<comment type="caution">
    <text evidence="2">The sequence shown here is derived from an EMBL/GenBank/DDBJ whole genome shotgun (WGS) entry which is preliminary data.</text>
</comment>
<feature type="region of interest" description="Disordered" evidence="1">
    <location>
        <begin position="145"/>
        <end position="190"/>
    </location>
</feature>
<sequence length="190" mass="20799">MKKLYSKTLRSLTTPIFKGHIDGYPRESREPRRLTEGPDGASGQGEGVTHAAATPPLRPALEYTRVPSDESARRALASSAPTRPAAAGTYIEVPDEKVSVSCNFALRPDLACEAPERSLKAMLVETWRVPLITVAYGVRLFDASPPSTSRTSLLSAGREERESQEGKKRRKHEEEEGEECIVGQKITGHT</sequence>
<name>A0A5B7CP50_PORTR</name>
<keyword evidence="3" id="KW-1185">Reference proteome</keyword>
<evidence type="ECO:0000256" key="1">
    <source>
        <dbReference type="SAM" id="MobiDB-lite"/>
    </source>
</evidence>
<dbReference type="Proteomes" id="UP000324222">
    <property type="component" value="Unassembled WGS sequence"/>
</dbReference>
<dbReference type="EMBL" id="VSRR010000138">
    <property type="protein sequence ID" value="MPC10965.1"/>
    <property type="molecule type" value="Genomic_DNA"/>
</dbReference>
<gene>
    <name evidence="2" type="ORF">E2C01_003612</name>
</gene>
<proteinExistence type="predicted"/>